<evidence type="ECO:0000256" key="1">
    <source>
        <dbReference type="SAM" id="Coils"/>
    </source>
</evidence>
<evidence type="ECO:0000256" key="2">
    <source>
        <dbReference type="SAM" id="Phobius"/>
    </source>
</evidence>
<keyword evidence="2" id="KW-0812">Transmembrane</keyword>
<name>A0A3D3R0Z9_9PLAN</name>
<accession>A0A3D3R0Z9</accession>
<keyword evidence="1" id="KW-0175">Coiled coil</keyword>
<keyword evidence="2" id="KW-1133">Transmembrane helix</keyword>
<comment type="caution">
    <text evidence="3">The sequence shown here is derived from an EMBL/GenBank/DDBJ whole genome shotgun (WGS) entry which is preliminary data.</text>
</comment>
<proteinExistence type="predicted"/>
<sequence length="137" mass="15926">MNTESPFPARKKRFPFGIVLSVLALVTAYALLVNAGRNLEYKKVKAVHQEFLALKQQKASNTDWEAFKQSVHTRIDPVIKKLEATAGSDFPMETQLYWATRDYLYPMLDNARVEKSREQEKFEKHLEEAERLINKQP</sequence>
<gene>
    <name evidence="3" type="ORF">DIT97_05255</name>
</gene>
<organism evidence="3 4">
    <name type="scientific">Gimesia maris</name>
    <dbReference type="NCBI Taxonomy" id="122"/>
    <lineage>
        <taxon>Bacteria</taxon>
        <taxon>Pseudomonadati</taxon>
        <taxon>Planctomycetota</taxon>
        <taxon>Planctomycetia</taxon>
        <taxon>Planctomycetales</taxon>
        <taxon>Planctomycetaceae</taxon>
        <taxon>Gimesia</taxon>
    </lineage>
</organism>
<feature type="coiled-coil region" evidence="1">
    <location>
        <begin position="108"/>
        <end position="135"/>
    </location>
</feature>
<dbReference type="AlphaFoldDB" id="A0A3D3R0Z9"/>
<feature type="transmembrane region" description="Helical" evidence="2">
    <location>
        <begin position="14"/>
        <end position="35"/>
    </location>
</feature>
<evidence type="ECO:0000313" key="4">
    <source>
        <dbReference type="Proteomes" id="UP000263642"/>
    </source>
</evidence>
<reference evidence="3 4" key="1">
    <citation type="journal article" date="2018" name="Nat. Biotechnol.">
        <title>A standardized bacterial taxonomy based on genome phylogeny substantially revises the tree of life.</title>
        <authorList>
            <person name="Parks D.H."/>
            <person name="Chuvochina M."/>
            <person name="Waite D.W."/>
            <person name="Rinke C."/>
            <person name="Skarshewski A."/>
            <person name="Chaumeil P.A."/>
            <person name="Hugenholtz P."/>
        </authorList>
    </citation>
    <scope>NUCLEOTIDE SEQUENCE [LARGE SCALE GENOMIC DNA]</scope>
    <source>
        <strain evidence="3">UBA9375</strain>
    </source>
</reference>
<keyword evidence="2" id="KW-0472">Membrane</keyword>
<dbReference type="Proteomes" id="UP000263642">
    <property type="component" value="Unassembled WGS sequence"/>
</dbReference>
<protein>
    <submittedName>
        <fullName evidence="3">Uncharacterized protein</fullName>
    </submittedName>
</protein>
<dbReference type="EMBL" id="DQAY01000035">
    <property type="protein sequence ID" value="HCO22485.1"/>
    <property type="molecule type" value="Genomic_DNA"/>
</dbReference>
<evidence type="ECO:0000313" key="3">
    <source>
        <dbReference type="EMBL" id="HCO22485.1"/>
    </source>
</evidence>